<comment type="caution">
    <text evidence="1">The sequence shown here is derived from an EMBL/GenBank/DDBJ whole genome shotgun (WGS) entry which is preliminary data.</text>
</comment>
<dbReference type="AlphaFoldDB" id="A0A930UEE4"/>
<keyword evidence="2" id="KW-1185">Reference proteome</keyword>
<dbReference type="EMBL" id="JADHEI010000059">
    <property type="protein sequence ID" value="MBF2736003.1"/>
    <property type="molecule type" value="Genomic_DNA"/>
</dbReference>
<reference evidence="1" key="1">
    <citation type="submission" date="2020-10" db="EMBL/GenBank/DDBJ databases">
        <title>An improved Amphimedon queenslandica hologenome assembly reveals how three proteobacterial symbionts can extend the metabolic phenotypic of their marine sponge host.</title>
        <authorList>
            <person name="Degnan B."/>
            <person name="Degnan S."/>
            <person name="Xiang X."/>
        </authorList>
    </citation>
    <scope>NUCLEOTIDE SEQUENCE</scope>
    <source>
        <strain evidence="1">AqS2</strain>
    </source>
</reference>
<accession>A0A930UEE4</accession>
<feature type="non-terminal residue" evidence="1">
    <location>
        <position position="1058"/>
    </location>
</feature>
<sequence length="1058" mass="114080">AMGEDIDGEDDDDRHVKLEFTADANVQAGTVMVSVGLETHATGCPGKTNYLPRNGQTVAYEVTLSDRDQWDLSPTLDRLTQTAEFSPVIHHRQERAVATGYQFHRNSVDCESTDVAIKAGADYFKLGLYNAAGARQGSLARSFSAVAMKRGANDAADRHVRLLIDATMMTIQSATVAVEIKPNSSCTASSLPLEQTVSVAVNVAVPVTKWNTYNLHVTTAASIFSERDLHNNRNVQAYLPPQTGMGFRAAPDLNPPGECGSIEVSMVNPPPFLRLLRRLDNGQPTPGGNQYWNWPATSYGDEAMRNGIQRGGGTRGVRAILLVFPRDSGVVGGVHAATVVAKPAHADCQNHLRTPWPLTVAYTVTIRSFWRTFGGENLSSKMLRGVLATASAATDTGVRLHRGVSACQKIDVRLVGSTPNHIKLRPYDNNGMAHGGANTSFSNLHSEDGALASRHLRVFIDPRTNIPGSTVPVEVEYRPNASCNSNTVPTAALTVSFNLTVTGSDSWRALPLEDSRANIIAPAAISVATTPTDAGIRIHQATEHCGSIDAALATDAPAYVQLAVYRNDGTADSSVSPARSLAKITMNSPETPEANRHLRLLIQAGATVPEGRHRVNVTLSPNGTDCNFAGVAGSRSFGYDLTFQTPWVDLPGNTMRSYTEAEIGSSVRFRDRGGSVRILTQSNQVFRKAPSASCQVANLQLLSSGTDGWPLGLKTVAISEQGNVIWALEPWNTNAPGRVTIINNVPLASVRVGIYNVYTLRNSYWGGRDYRYTLRAVSGSGGDCPSPPVTLDSVLDLKEAATGGGRVGSFTYGGGKNENNGRGDLSVEAIKSATVAVESGIVFHPVERCHVSSRLAYGAPSWLQLRKYRLDDTPDGGAGVRFDRYHERAVRVQIKPGATVEPGTITFTLIARLERSGCPSNLTFVHVEGDQFLLRRLTIRSQTEWLSLDEDEPSARQFARVEFRKPGSEVDTEMRFHRSAAACRIIDVGLKSGAPSEAKLRLHQADGTPDGNFATSFSKVRMEAGHADDRHVRLYFERFDDVPTSLAVVTVTAAAATG</sequence>
<protein>
    <submittedName>
        <fullName evidence="1">Uncharacterized protein</fullName>
    </submittedName>
</protein>
<proteinExistence type="predicted"/>
<name>A0A930UEE4_9GAMM</name>
<dbReference type="Proteomes" id="UP000604381">
    <property type="component" value="Unassembled WGS sequence"/>
</dbReference>
<evidence type="ECO:0000313" key="2">
    <source>
        <dbReference type="Proteomes" id="UP000604381"/>
    </source>
</evidence>
<feature type="non-terminal residue" evidence="1">
    <location>
        <position position="1"/>
    </location>
</feature>
<organism evidence="1 2">
    <name type="scientific">Candidatus Amphirhobacter heronislandensis</name>
    <dbReference type="NCBI Taxonomy" id="1732024"/>
    <lineage>
        <taxon>Bacteria</taxon>
        <taxon>Pseudomonadati</taxon>
        <taxon>Pseudomonadota</taxon>
        <taxon>Gammaproteobacteria</taxon>
        <taxon>Candidatus Tethybacterales</taxon>
        <taxon>Candidatus Tethybacteraceae</taxon>
        <taxon>Candidatus Amphirhobacter</taxon>
    </lineage>
</organism>
<evidence type="ECO:0000313" key="1">
    <source>
        <dbReference type="EMBL" id="MBF2736003.1"/>
    </source>
</evidence>
<gene>
    <name evidence="1" type="ORF">ISN26_08095</name>
</gene>